<gene>
    <name evidence="2" type="ORF">EYF80_035609</name>
</gene>
<evidence type="ECO:0000256" key="1">
    <source>
        <dbReference type="SAM" id="MobiDB-lite"/>
    </source>
</evidence>
<feature type="compositionally biased region" description="Low complexity" evidence="1">
    <location>
        <begin position="44"/>
        <end position="72"/>
    </location>
</feature>
<sequence>MNPEVRAGLSISAASPRATQMSRLQPTPTMPSPNRPSPVHQTCRTTPISTYSTISTRTRPTVTPRTTSGPVTAGVPARSRTFHVTEPVHSRSTGSFWLPRPSVRQRSR</sequence>
<organism evidence="2 3">
    <name type="scientific">Liparis tanakae</name>
    <name type="common">Tanaka's snailfish</name>
    <dbReference type="NCBI Taxonomy" id="230148"/>
    <lineage>
        <taxon>Eukaryota</taxon>
        <taxon>Metazoa</taxon>
        <taxon>Chordata</taxon>
        <taxon>Craniata</taxon>
        <taxon>Vertebrata</taxon>
        <taxon>Euteleostomi</taxon>
        <taxon>Actinopterygii</taxon>
        <taxon>Neopterygii</taxon>
        <taxon>Teleostei</taxon>
        <taxon>Neoteleostei</taxon>
        <taxon>Acanthomorphata</taxon>
        <taxon>Eupercaria</taxon>
        <taxon>Perciformes</taxon>
        <taxon>Cottioidei</taxon>
        <taxon>Cottales</taxon>
        <taxon>Liparidae</taxon>
        <taxon>Liparis</taxon>
    </lineage>
</organism>
<feature type="compositionally biased region" description="Polar residues" evidence="1">
    <location>
        <begin position="17"/>
        <end position="27"/>
    </location>
</feature>
<name>A0A4Z2GLT2_9TELE</name>
<protein>
    <submittedName>
        <fullName evidence="2">Uncharacterized protein</fullName>
    </submittedName>
</protein>
<feature type="region of interest" description="Disordered" evidence="1">
    <location>
        <begin position="1"/>
        <end position="108"/>
    </location>
</feature>
<dbReference type="AlphaFoldDB" id="A0A4Z2GLT2"/>
<dbReference type="EMBL" id="SRLO01000492">
    <property type="protein sequence ID" value="TNN54181.1"/>
    <property type="molecule type" value="Genomic_DNA"/>
</dbReference>
<proteinExistence type="predicted"/>
<dbReference type="Proteomes" id="UP000314294">
    <property type="component" value="Unassembled WGS sequence"/>
</dbReference>
<evidence type="ECO:0000313" key="3">
    <source>
        <dbReference type="Proteomes" id="UP000314294"/>
    </source>
</evidence>
<evidence type="ECO:0000313" key="2">
    <source>
        <dbReference type="EMBL" id="TNN54181.1"/>
    </source>
</evidence>
<accession>A0A4Z2GLT2</accession>
<reference evidence="2 3" key="1">
    <citation type="submission" date="2019-03" db="EMBL/GenBank/DDBJ databases">
        <title>First draft genome of Liparis tanakae, snailfish: a comprehensive survey of snailfish specific genes.</title>
        <authorList>
            <person name="Kim W."/>
            <person name="Song I."/>
            <person name="Jeong J.-H."/>
            <person name="Kim D."/>
            <person name="Kim S."/>
            <person name="Ryu S."/>
            <person name="Song J.Y."/>
            <person name="Lee S.K."/>
        </authorList>
    </citation>
    <scope>NUCLEOTIDE SEQUENCE [LARGE SCALE GENOMIC DNA]</scope>
    <source>
        <tissue evidence="2">Muscle</tissue>
    </source>
</reference>
<comment type="caution">
    <text evidence="2">The sequence shown here is derived from an EMBL/GenBank/DDBJ whole genome shotgun (WGS) entry which is preliminary data.</text>
</comment>
<keyword evidence="3" id="KW-1185">Reference proteome</keyword>